<sequence length="268" mass="30865">MLQKGKLDIKREMDRLKINRMGISEVRWKGAGVINSDSHKLIYSGGNDHERGVGFILDRQTSLSLKGYWAVSDRVIFIKLDGKPLDLDIIQIYAPTSTSTEEDIYAFYLDLEKAKKQRKFQDPVIIMGDFNAKVGEQRMDDVVGPHGLGQKNERGERLVEWAQRNEVIVGNNWFEQPPRRKWTWKSPGDGSRNQIDFILISKSFRNALLISKTLPSADCYSDHVLLMGKIRVKLRKQKKTKPNIRLNLDLLTSDTDLCQKYNESKKQI</sequence>
<dbReference type="InterPro" id="IPR027124">
    <property type="entry name" value="Swc5/CFDP1/2"/>
</dbReference>
<evidence type="ECO:0000313" key="2">
    <source>
        <dbReference type="EMBL" id="GFR75508.1"/>
    </source>
</evidence>
<organism evidence="2 3">
    <name type="scientific">Elysia marginata</name>
    <dbReference type="NCBI Taxonomy" id="1093978"/>
    <lineage>
        <taxon>Eukaryota</taxon>
        <taxon>Metazoa</taxon>
        <taxon>Spiralia</taxon>
        <taxon>Lophotrochozoa</taxon>
        <taxon>Mollusca</taxon>
        <taxon>Gastropoda</taxon>
        <taxon>Heterobranchia</taxon>
        <taxon>Euthyneura</taxon>
        <taxon>Panpulmonata</taxon>
        <taxon>Sacoglossa</taxon>
        <taxon>Placobranchoidea</taxon>
        <taxon>Plakobranchidae</taxon>
        <taxon>Elysia</taxon>
    </lineage>
</organism>
<dbReference type="EMBL" id="BMAT01000902">
    <property type="protein sequence ID" value="GFR75508.1"/>
    <property type="molecule type" value="Genomic_DNA"/>
</dbReference>
<dbReference type="Pfam" id="PF03372">
    <property type="entry name" value="Exo_endo_phos"/>
    <property type="match status" value="1"/>
</dbReference>
<evidence type="ECO:0000313" key="3">
    <source>
        <dbReference type="Proteomes" id="UP000762676"/>
    </source>
</evidence>
<accession>A0AAV4FQA0</accession>
<dbReference type="PANTHER" id="PTHR23227:SF67">
    <property type="entry name" value="CRANIOFACIAL DEVELOPMENT PROTEIN 2-LIKE"/>
    <property type="match status" value="1"/>
</dbReference>
<evidence type="ECO:0000259" key="1">
    <source>
        <dbReference type="Pfam" id="PF03372"/>
    </source>
</evidence>
<dbReference type="SUPFAM" id="SSF56219">
    <property type="entry name" value="DNase I-like"/>
    <property type="match status" value="1"/>
</dbReference>
<dbReference type="AlphaFoldDB" id="A0AAV4FQA0"/>
<proteinExistence type="predicted"/>
<dbReference type="CDD" id="cd09076">
    <property type="entry name" value="L1-EN"/>
    <property type="match status" value="1"/>
</dbReference>
<feature type="domain" description="Endonuclease/exonuclease/phosphatase" evidence="1">
    <location>
        <begin position="66"/>
        <end position="223"/>
    </location>
</feature>
<dbReference type="InterPro" id="IPR005135">
    <property type="entry name" value="Endo/exonuclease/phosphatase"/>
</dbReference>
<dbReference type="Proteomes" id="UP000762676">
    <property type="component" value="Unassembled WGS sequence"/>
</dbReference>
<dbReference type="Gene3D" id="3.60.10.10">
    <property type="entry name" value="Endonuclease/exonuclease/phosphatase"/>
    <property type="match status" value="1"/>
</dbReference>
<comment type="caution">
    <text evidence="2">The sequence shown here is derived from an EMBL/GenBank/DDBJ whole genome shotgun (WGS) entry which is preliminary data.</text>
</comment>
<dbReference type="PANTHER" id="PTHR23227">
    <property type="entry name" value="BUCENTAUR RELATED"/>
    <property type="match status" value="1"/>
</dbReference>
<dbReference type="InterPro" id="IPR036691">
    <property type="entry name" value="Endo/exonu/phosph_ase_sf"/>
</dbReference>
<protein>
    <submittedName>
        <fullName evidence="2">Craniofacial development protein 2-like</fullName>
    </submittedName>
</protein>
<keyword evidence="3" id="KW-1185">Reference proteome</keyword>
<dbReference type="GO" id="GO:0003824">
    <property type="term" value="F:catalytic activity"/>
    <property type="evidence" value="ECO:0007669"/>
    <property type="project" value="InterPro"/>
</dbReference>
<gene>
    <name evidence="2" type="ORF">ElyMa_000456800</name>
</gene>
<name>A0AAV4FQA0_9GAST</name>
<reference evidence="2 3" key="1">
    <citation type="journal article" date="2021" name="Elife">
        <title>Chloroplast acquisition without the gene transfer in kleptoplastic sea slugs, Plakobranchus ocellatus.</title>
        <authorList>
            <person name="Maeda T."/>
            <person name="Takahashi S."/>
            <person name="Yoshida T."/>
            <person name="Shimamura S."/>
            <person name="Takaki Y."/>
            <person name="Nagai Y."/>
            <person name="Toyoda A."/>
            <person name="Suzuki Y."/>
            <person name="Arimoto A."/>
            <person name="Ishii H."/>
            <person name="Satoh N."/>
            <person name="Nishiyama T."/>
            <person name="Hasebe M."/>
            <person name="Maruyama T."/>
            <person name="Minagawa J."/>
            <person name="Obokata J."/>
            <person name="Shigenobu S."/>
        </authorList>
    </citation>
    <scope>NUCLEOTIDE SEQUENCE [LARGE SCALE GENOMIC DNA]</scope>
</reference>